<name>A0A517ZR71_9PLAN</name>
<reference evidence="1 2" key="1">
    <citation type="submission" date="2019-02" db="EMBL/GenBank/DDBJ databases">
        <title>Deep-cultivation of Planctomycetes and their phenomic and genomic characterization uncovers novel biology.</title>
        <authorList>
            <person name="Wiegand S."/>
            <person name="Jogler M."/>
            <person name="Boedeker C."/>
            <person name="Pinto D."/>
            <person name="Vollmers J."/>
            <person name="Rivas-Marin E."/>
            <person name="Kohn T."/>
            <person name="Peeters S.H."/>
            <person name="Heuer A."/>
            <person name="Rast P."/>
            <person name="Oberbeckmann S."/>
            <person name="Bunk B."/>
            <person name="Jeske O."/>
            <person name="Meyerdierks A."/>
            <person name="Storesund J.E."/>
            <person name="Kallscheuer N."/>
            <person name="Luecker S."/>
            <person name="Lage O.M."/>
            <person name="Pohl T."/>
            <person name="Merkel B.J."/>
            <person name="Hornburger P."/>
            <person name="Mueller R.-W."/>
            <person name="Bruemmer F."/>
            <person name="Labrenz M."/>
            <person name="Spormann A.M."/>
            <person name="Op den Camp H."/>
            <person name="Overmann J."/>
            <person name="Amann R."/>
            <person name="Jetten M.S.M."/>
            <person name="Mascher T."/>
            <person name="Medema M.H."/>
            <person name="Devos D.P."/>
            <person name="Kaster A.-K."/>
            <person name="Ovreas L."/>
            <person name="Rohde M."/>
            <person name="Galperin M.Y."/>
            <person name="Jogler C."/>
        </authorList>
    </citation>
    <scope>NUCLEOTIDE SEQUENCE [LARGE SCALE GENOMIC DNA]</scope>
    <source>
        <strain evidence="1 2">Mal52</strain>
    </source>
</reference>
<gene>
    <name evidence="1" type="ORF">Mal52_34780</name>
</gene>
<accession>A0A517ZR71</accession>
<proteinExistence type="predicted"/>
<keyword evidence="2" id="KW-1185">Reference proteome</keyword>
<evidence type="ECO:0000313" key="2">
    <source>
        <dbReference type="Proteomes" id="UP000319383"/>
    </source>
</evidence>
<dbReference type="EMBL" id="CP036276">
    <property type="protein sequence ID" value="QDU44990.1"/>
    <property type="molecule type" value="Genomic_DNA"/>
</dbReference>
<evidence type="ECO:0000313" key="1">
    <source>
        <dbReference type="EMBL" id="QDU44990.1"/>
    </source>
</evidence>
<dbReference type="Proteomes" id="UP000319383">
    <property type="component" value="Chromosome"/>
</dbReference>
<organism evidence="1 2">
    <name type="scientific">Symmachiella dynata</name>
    <dbReference type="NCBI Taxonomy" id="2527995"/>
    <lineage>
        <taxon>Bacteria</taxon>
        <taxon>Pseudomonadati</taxon>
        <taxon>Planctomycetota</taxon>
        <taxon>Planctomycetia</taxon>
        <taxon>Planctomycetales</taxon>
        <taxon>Planctomycetaceae</taxon>
        <taxon>Symmachiella</taxon>
    </lineage>
</organism>
<protein>
    <submittedName>
        <fullName evidence="1">Uncharacterized protein</fullName>
    </submittedName>
</protein>
<dbReference type="AlphaFoldDB" id="A0A517ZR71"/>
<sequence length="39" mass="4379">MSARSVRNEIPSKAAAVVDGGWWFGFYFFTPQGMGFPEH</sequence>
<dbReference type="KEGG" id="sdyn:Mal52_34780"/>